<dbReference type="Pfam" id="PF21750">
    <property type="entry name" value="DACNH"/>
    <property type="match status" value="1"/>
</dbReference>
<proteinExistence type="predicted"/>
<sequence>MKGRTIYLFMWGYQDSYRISLQGLARGVLSKLGVVDDAYVLLVGARAPGSNNPNPVCVEPEDGQWPLSLFDGLLDEVESKYKGHHLQSVFYGDAPSMNDKPEWIRRDAARMAVADALEPYDKANEVASFCGEPRRIGDYYVTPVIQVPTATFAQFPPLSPRPAGAFERGYGYRSLIHAAIYAVLEEATGKLQDPEPGRFFHDGVRNAEEIVRVAAEKFMHTPGLSIDRQYIHTDLFKILNLVSSLLYEGSKGIGDLVIVDPTNTAVDFALKFASPVPLREPRWIRKVLQMAATGVGIIADHQNIYGLGRLKESHNPAEQDAFIVSFVDHYHWELRCGDQMLIRSHYGVPRLPQEPIDRKAFLSSYARIFPRSLPEDGLRAWSLLNAQTRLEHGSMVVFAEDAANEAKRLGRQGTPIMPIILTEELLRSVSGIDGTILVDPSGYCHAIGVILDGEANEECMPSRGSRYNSGVRYVGSGGRKRLAIIVSDDRTIDVIPALRRLVSRTLIERHVATLESATLDNYHDSRNWLDKHRFYVNSGQCERINAVLSRLDNLPKEAGLLYFETERFETHPEMEESYLSD</sequence>
<dbReference type="InterPro" id="IPR003390">
    <property type="entry name" value="DNA_integrity_scan_DisA_N"/>
</dbReference>
<evidence type="ECO:0000313" key="2">
    <source>
        <dbReference type="EMBL" id="MEL1262875.1"/>
    </source>
</evidence>
<dbReference type="RefSeq" id="WP_341724075.1">
    <property type="nucleotide sequence ID" value="NZ_JBBWWT010000001.1"/>
</dbReference>
<reference evidence="2 3" key="1">
    <citation type="submission" date="2024-04" db="EMBL/GenBank/DDBJ databases">
        <title>Draft genome sequence of Pseudoxanthomonas putridarboris WD12.</title>
        <authorList>
            <person name="Oh J."/>
        </authorList>
    </citation>
    <scope>NUCLEOTIDE SEQUENCE [LARGE SCALE GENOMIC DNA]</scope>
    <source>
        <strain evidence="2 3">WD12</strain>
    </source>
</reference>
<dbReference type="Proteomes" id="UP001459204">
    <property type="component" value="Unassembled WGS sequence"/>
</dbReference>
<evidence type="ECO:0000313" key="3">
    <source>
        <dbReference type="Proteomes" id="UP001459204"/>
    </source>
</evidence>
<comment type="caution">
    <text evidence="2">The sequence shown here is derived from an EMBL/GenBank/DDBJ whole genome shotgun (WGS) entry which is preliminary data.</text>
</comment>
<dbReference type="InterPro" id="IPR048554">
    <property type="entry name" value="DACNG"/>
</dbReference>
<dbReference type="InterPro" id="IPR048555">
    <property type="entry name" value="DACNH"/>
</dbReference>
<protein>
    <recommendedName>
        <fullName evidence="1">DAC domain-containing protein</fullName>
    </recommendedName>
</protein>
<name>A0ABU9IVA2_9GAMM</name>
<organism evidence="2 3">
    <name type="scientific">Pseudoxanthomonas putridarboris</name>
    <dbReference type="NCBI Taxonomy" id="752605"/>
    <lineage>
        <taxon>Bacteria</taxon>
        <taxon>Pseudomonadati</taxon>
        <taxon>Pseudomonadota</taxon>
        <taxon>Gammaproteobacteria</taxon>
        <taxon>Lysobacterales</taxon>
        <taxon>Lysobacteraceae</taxon>
        <taxon>Pseudoxanthomonas</taxon>
    </lineage>
</organism>
<gene>
    <name evidence="2" type="ORF">AAD027_00615</name>
</gene>
<keyword evidence="3" id="KW-1185">Reference proteome</keyword>
<feature type="domain" description="DAC" evidence="1">
    <location>
        <begin position="353"/>
        <end position="508"/>
    </location>
</feature>
<dbReference type="Pfam" id="PF21752">
    <property type="entry name" value="DACNG"/>
    <property type="match status" value="1"/>
</dbReference>
<dbReference type="EMBL" id="JBBWWT010000001">
    <property type="protein sequence ID" value="MEL1262875.1"/>
    <property type="molecule type" value="Genomic_DNA"/>
</dbReference>
<accession>A0ABU9IVA2</accession>
<evidence type="ECO:0000259" key="1">
    <source>
        <dbReference type="PROSITE" id="PS51794"/>
    </source>
</evidence>
<dbReference type="PROSITE" id="PS51794">
    <property type="entry name" value="DAC"/>
    <property type="match status" value="1"/>
</dbReference>